<gene>
    <name evidence="6" type="primary">aepX</name>
    <name evidence="6" type="ORF">EYW47_36930</name>
</gene>
<dbReference type="AlphaFoldDB" id="A0A4R5LYU4"/>
<dbReference type="OrthoDB" id="9771433at2"/>
<dbReference type="EMBL" id="SMRP01000040">
    <property type="protein sequence ID" value="TDG17677.1"/>
    <property type="molecule type" value="Genomic_DNA"/>
</dbReference>
<dbReference type="InterPro" id="IPR039556">
    <property type="entry name" value="ICL/PEPM"/>
</dbReference>
<evidence type="ECO:0000256" key="3">
    <source>
        <dbReference type="ARBA" id="ARBA00024063"/>
    </source>
</evidence>
<dbReference type="CDD" id="cd02523">
    <property type="entry name" value="PC_cytidylyltransferase"/>
    <property type="match status" value="1"/>
</dbReference>
<dbReference type="PANTHER" id="PTHR42905">
    <property type="entry name" value="PHOSPHOENOLPYRUVATE CARBOXYLASE"/>
    <property type="match status" value="1"/>
</dbReference>
<comment type="caution">
    <text evidence="6">The sequence shown here is derived from an EMBL/GenBank/DDBJ whole genome shotgun (WGS) entry which is preliminary data.</text>
</comment>
<feature type="domain" description="MobA-like NTP transferase" evidence="5">
    <location>
        <begin position="307"/>
        <end position="417"/>
    </location>
</feature>
<dbReference type="InterPro" id="IPR012698">
    <property type="entry name" value="PEnolPyrv_PMutase_core"/>
</dbReference>
<dbReference type="CDD" id="cd00377">
    <property type="entry name" value="ICL_PEPM"/>
    <property type="match status" value="1"/>
</dbReference>
<dbReference type="GO" id="GO:0016779">
    <property type="term" value="F:nucleotidyltransferase activity"/>
    <property type="evidence" value="ECO:0007669"/>
    <property type="project" value="UniProtKB-ARBA"/>
</dbReference>
<dbReference type="PANTHER" id="PTHR42905:SF7">
    <property type="entry name" value="PHOSPHOENOLPYRUVATE PHOSPHOMUTASE"/>
    <property type="match status" value="1"/>
</dbReference>
<evidence type="ECO:0000256" key="2">
    <source>
        <dbReference type="ARBA" id="ARBA00023235"/>
    </source>
</evidence>
<dbReference type="SUPFAM" id="SSF53448">
    <property type="entry name" value="Nucleotide-diphospho-sugar transferases"/>
    <property type="match status" value="1"/>
</dbReference>
<dbReference type="RefSeq" id="WP_133199744.1">
    <property type="nucleotide sequence ID" value="NZ_JBHUCW010000012.1"/>
</dbReference>
<keyword evidence="6" id="KW-0670">Pyruvate</keyword>
<comment type="similarity">
    <text evidence="4">Belongs to the isocitrate lyase/PEP mutase superfamily. PEP mutase family.</text>
</comment>
<accession>A0A4R5LYU4</accession>
<evidence type="ECO:0000313" key="7">
    <source>
        <dbReference type="Proteomes" id="UP000295722"/>
    </source>
</evidence>
<dbReference type="InterPro" id="IPR025877">
    <property type="entry name" value="MobA-like_NTP_Trfase"/>
</dbReference>
<dbReference type="SUPFAM" id="SSF51621">
    <property type="entry name" value="Phosphoenolpyruvate/pyruvate domain"/>
    <property type="match status" value="1"/>
</dbReference>
<dbReference type="InterPro" id="IPR015813">
    <property type="entry name" value="Pyrv/PenolPyrv_kinase-like_dom"/>
</dbReference>
<proteinExistence type="inferred from homology"/>
<keyword evidence="1" id="KW-0460">Magnesium</keyword>
<keyword evidence="7" id="KW-1185">Reference proteome</keyword>
<dbReference type="EC" id="5.4.2.9" evidence="3"/>
<evidence type="ECO:0000313" key="6">
    <source>
        <dbReference type="EMBL" id="TDG17677.1"/>
    </source>
</evidence>
<dbReference type="InterPro" id="IPR040442">
    <property type="entry name" value="Pyrv_kinase-like_dom_sf"/>
</dbReference>
<dbReference type="InterPro" id="IPR029044">
    <property type="entry name" value="Nucleotide-diphossugar_trans"/>
</dbReference>
<dbReference type="Gene3D" id="3.20.20.60">
    <property type="entry name" value="Phosphoenolpyruvate-binding domains"/>
    <property type="match status" value="1"/>
</dbReference>
<evidence type="ECO:0000256" key="1">
    <source>
        <dbReference type="ARBA" id="ARBA00022842"/>
    </source>
</evidence>
<protein>
    <recommendedName>
        <fullName evidence="3">phosphoenolpyruvate mutase</fullName>
        <ecNumber evidence="3">5.4.2.9</ecNumber>
    </recommendedName>
</protein>
<dbReference type="GO" id="GO:0050188">
    <property type="term" value="F:phosphoenolpyruvate mutase activity"/>
    <property type="evidence" value="ECO:0007669"/>
    <property type="project" value="UniProtKB-EC"/>
</dbReference>
<evidence type="ECO:0000259" key="5">
    <source>
        <dbReference type="Pfam" id="PF12804"/>
    </source>
</evidence>
<dbReference type="Pfam" id="PF12804">
    <property type="entry name" value="NTP_transf_3"/>
    <property type="match status" value="1"/>
</dbReference>
<evidence type="ECO:0000256" key="4">
    <source>
        <dbReference type="ARBA" id="ARBA00038455"/>
    </source>
</evidence>
<dbReference type="NCBIfam" id="TIGR02320">
    <property type="entry name" value="PEP_mutase"/>
    <property type="match status" value="1"/>
</dbReference>
<dbReference type="Gene3D" id="3.90.550.10">
    <property type="entry name" value="Spore Coat Polysaccharide Biosynthesis Protein SpsA, Chain A"/>
    <property type="match status" value="1"/>
</dbReference>
<reference evidence="6 7" key="1">
    <citation type="submission" date="2019-03" db="EMBL/GenBank/DDBJ databases">
        <title>Paraburkholderia sp. 4M-K11, isolated from subtropical forest soil.</title>
        <authorList>
            <person name="Gao Z.-H."/>
            <person name="Qiu L.-H."/>
        </authorList>
    </citation>
    <scope>NUCLEOTIDE SEQUENCE [LARGE SCALE GENOMIC DNA]</scope>
    <source>
        <strain evidence="6 7">4M-K11</strain>
    </source>
</reference>
<name>A0A4R5LYU4_9BURK</name>
<dbReference type="Pfam" id="PF13714">
    <property type="entry name" value="PEP_mutase"/>
    <property type="match status" value="1"/>
</dbReference>
<sequence>MNAREPAIVLTSRSARLRQMLVSNELEFLMEAHNGLSARIAREAGFKAIWGSGLSISAQFGVRDNNEASWTQVVDNLEFMADASDLPILLDGDTGYGNFNNVRRLVRKLEQRGIAGVCIEDKQFPKTNSFIKGEAQPLADIDEFCGKIKAGKDSQIDEDFSIVARVEALIAGWGMDEALKRAEAYRLAGADAILIHSKLSRPDEILTFAREWAGRGPLVIVPTKYYSTPTDVFRKAGVSVVIWANHLVRASVSAMQAVARTIHETQTLVDVEDRIAPVNEIFRLQDADEYSEAENRYLSASRTAASAIVLAASRGSGLDAFTEDKPKVMLPVAGKPLLRWLVDAFKKQSVNDITVVGGYRADAIDTAGVKLVRNERYAETNELASLACAIGTLENDTVISYGDLLFRSYILSDLVESEADFSVVIDSSPESENSSTRDFAWCSAGDDRGLFGNKVLLERISSEPAVNGVAPHGRWIGLMNVRGAGREKLAKKLAQLQTRADFDTLDMPALLNALIADGEQVEVQYVRGHWRGVNDIEDFRSAGEFAQGVYTRGALAQGVFTASGATGGKA</sequence>
<keyword evidence="2 6" id="KW-0413">Isomerase</keyword>
<dbReference type="Proteomes" id="UP000295722">
    <property type="component" value="Unassembled WGS sequence"/>
</dbReference>
<organism evidence="6 7">
    <name type="scientific">Paraburkholderia silviterrae</name>
    <dbReference type="NCBI Taxonomy" id="2528715"/>
    <lineage>
        <taxon>Bacteria</taxon>
        <taxon>Pseudomonadati</taxon>
        <taxon>Pseudomonadota</taxon>
        <taxon>Betaproteobacteria</taxon>
        <taxon>Burkholderiales</taxon>
        <taxon>Burkholderiaceae</taxon>
        <taxon>Paraburkholderia</taxon>
    </lineage>
</organism>